<name>A0A166IZV6_9AGAM</name>
<sequence length="133" mass="14874">MSLFHSGFIFHPYHIFRCSFHSSTFSSLTITLVLRFPFLRFVSRFLTLLLSLSPCQRGPFCPCLALALYYHYCTSTIPKSHVISSDVLMTPLLSSRQVTIPLMTLSLSLHCLGLARSFLSAHGHCPPAALNVL</sequence>
<dbReference type="Proteomes" id="UP000076798">
    <property type="component" value="Unassembled WGS sequence"/>
</dbReference>
<accession>A0A166IZV6</accession>
<gene>
    <name evidence="1" type="ORF">SISSUDRAFT_344003</name>
</gene>
<dbReference type="EMBL" id="KV428005">
    <property type="protein sequence ID" value="KZT44237.1"/>
    <property type="molecule type" value="Genomic_DNA"/>
</dbReference>
<protein>
    <submittedName>
        <fullName evidence="1">Uncharacterized protein</fullName>
    </submittedName>
</protein>
<keyword evidence="2" id="KW-1185">Reference proteome</keyword>
<evidence type="ECO:0000313" key="2">
    <source>
        <dbReference type="Proteomes" id="UP000076798"/>
    </source>
</evidence>
<organism evidence="1 2">
    <name type="scientific">Sistotremastrum suecicum HHB10207 ss-3</name>
    <dbReference type="NCBI Taxonomy" id="1314776"/>
    <lineage>
        <taxon>Eukaryota</taxon>
        <taxon>Fungi</taxon>
        <taxon>Dikarya</taxon>
        <taxon>Basidiomycota</taxon>
        <taxon>Agaricomycotina</taxon>
        <taxon>Agaricomycetes</taxon>
        <taxon>Sistotremastrales</taxon>
        <taxon>Sistotremastraceae</taxon>
        <taxon>Sistotremastrum</taxon>
    </lineage>
</organism>
<dbReference type="AlphaFoldDB" id="A0A166IZV6"/>
<evidence type="ECO:0000313" key="1">
    <source>
        <dbReference type="EMBL" id="KZT44237.1"/>
    </source>
</evidence>
<proteinExistence type="predicted"/>
<reference evidence="1 2" key="1">
    <citation type="journal article" date="2016" name="Mol. Biol. Evol.">
        <title>Comparative Genomics of Early-Diverging Mushroom-Forming Fungi Provides Insights into the Origins of Lignocellulose Decay Capabilities.</title>
        <authorList>
            <person name="Nagy L.G."/>
            <person name="Riley R."/>
            <person name="Tritt A."/>
            <person name="Adam C."/>
            <person name="Daum C."/>
            <person name="Floudas D."/>
            <person name="Sun H."/>
            <person name="Yadav J.S."/>
            <person name="Pangilinan J."/>
            <person name="Larsson K.H."/>
            <person name="Matsuura K."/>
            <person name="Barry K."/>
            <person name="Labutti K."/>
            <person name="Kuo R."/>
            <person name="Ohm R.A."/>
            <person name="Bhattacharya S.S."/>
            <person name="Shirouzu T."/>
            <person name="Yoshinaga Y."/>
            <person name="Martin F.M."/>
            <person name="Grigoriev I.V."/>
            <person name="Hibbett D.S."/>
        </authorList>
    </citation>
    <scope>NUCLEOTIDE SEQUENCE [LARGE SCALE GENOMIC DNA]</scope>
    <source>
        <strain evidence="1 2">HHB10207 ss-3</strain>
    </source>
</reference>